<dbReference type="EC" id="1.1.1.49" evidence="3 9"/>
<comment type="similarity">
    <text evidence="2 9">Belongs to the glucose-6-phosphate dehydrogenase family.</text>
</comment>
<dbReference type="PROSITE" id="PS00069">
    <property type="entry name" value="G6P_DEHYDROGENASE"/>
    <property type="match status" value="1"/>
</dbReference>
<dbReference type="PANTHER" id="PTHR23429:SF0">
    <property type="entry name" value="GLUCOSE-6-PHOSPHATE 1-DEHYDROGENASE"/>
    <property type="match status" value="1"/>
</dbReference>
<protein>
    <recommendedName>
        <fullName evidence="4 9">Glucose-6-phosphate 1-dehydrogenase</fullName>
        <ecNumber evidence="3 9">1.1.1.49</ecNumber>
    </recommendedName>
</protein>
<dbReference type="Gene3D" id="3.40.50.720">
    <property type="entry name" value="NAD(P)-binding Rossmann-like Domain"/>
    <property type="match status" value="1"/>
</dbReference>
<dbReference type="GO" id="GO:0050661">
    <property type="term" value="F:NADP binding"/>
    <property type="evidence" value="ECO:0007669"/>
    <property type="project" value="InterPro"/>
</dbReference>
<sequence>MAHPTPAPIIPPAGPVPMPPASPVLATDEYVTVVVLGASGDLAKKKTYPALFALFKHEFLPPTAQIVGYARSHLEINDFHARLRSFIKTKNANEDKQLTAFLANCHYRSGQYDQAEDFQQLDAYLSDLEARFARPPQSRNRIYYFALPPTVFVPVANNLRDHVYPRGDHAGWARVIVEKPFGHDLESSRALGRALAAKWNEHELYRIDHYLGKEMVKNLISLRFANVFFASVWHRHAIHNVQITFKEPFGTEGRGGYFDEFGIVRDVMQNHLLQILTLVAMERPVSLTADDVRNEKVKVLRSMSALDLKDMVLGQYTASPDGSKPGYLDDKTVPAGSRTPTYAAAVFHINNDRWEGVPFILRCGKALNEAKAEIRIQFRDVPGAGMFPSPLSRNELVIRVQPNESVYLKLMNKEPGLSFRQHIRELDLSYQTRYEGVRIPDAYEALLVDVLRGDQANFVRDDELDAAWAIFTPVLHQIDAGAVEPEPYSYGSRGPAAMTAFMETLGVARDRQEYHWQGKPTATVAAPAPQPVQQPQSKM</sequence>
<evidence type="ECO:0000256" key="2">
    <source>
        <dbReference type="ARBA" id="ARBA00009975"/>
    </source>
</evidence>
<dbReference type="PRINTS" id="PR00079">
    <property type="entry name" value="G6PDHDRGNASE"/>
</dbReference>
<keyword evidence="14" id="KW-1185">Reference proteome</keyword>
<reference evidence="14" key="2">
    <citation type="submission" date="2009-11" db="EMBL/GenBank/DDBJ databases">
        <title>The Genome Sequence of Allomyces macrogynus strain ATCC 38327.</title>
        <authorList>
            <consortium name="The Broad Institute Genome Sequencing Platform"/>
            <person name="Russ C."/>
            <person name="Cuomo C."/>
            <person name="Shea T."/>
            <person name="Young S.K."/>
            <person name="Zeng Q."/>
            <person name="Koehrsen M."/>
            <person name="Haas B."/>
            <person name="Borodovsky M."/>
            <person name="Guigo R."/>
            <person name="Alvarado L."/>
            <person name="Berlin A."/>
            <person name="Borenstein D."/>
            <person name="Chen Z."/>
            <person name="Engels R."/>
            <person name="Freedman E."/>
            <person name="Gellesch M."/>
            <person name="Goldberg J."/>
            <person name="Griggs A."/>
            <person name="Gujja S."/>
            <person name="Heiman D."/>
            <person name="Hepburn T."/>
            <person name="Howarth C."/>
            <person name="Jen D."/>
            <person name="Larson L."/>
            <person name="Lewis B."/>
            <person name="Mehta T."/>
            <person name="Park D."/>
            <person name="Pearson M."/>
            <person name="Roberts A."/>
            <person name="Saif S."/>
            <person name="Shenoy N."/>
            <person name="Sisk P."/>
            <person name="Stolte C."/>
            <person name="Sykes S."/>
            <person name="Walk T."/>
            <person name="White J."/>
            <person name="Yandava C."/>
            <person name="Burger G."/>
            <person name="Gray M.W."/>
            <person name="Holland P.W.H."/>
            <person name="King N."/>
            <person name="Lang F.B.F."/>
            <person name="Roger A.J."/>
            <person name="Ruiz-Trillo I."/>
            <person name="Lander E."/>
            <person name="Nusbaum C."/>
        </authorList>
    </citation>
    <scope>NUCLEOTIDE SEQUENCE [LARGE SCALE GENOMIC DNA]</scope>
    <source>
        <strain evidence="14">ATCC 38327</strain>
    </source>
</reference>
<evidence type="ECO:0000256" key="7">
    <source>
        <dbReference type="ARBA" id="ARBA00023002"/>
    </source>
</evidence>
<dbReference type="Pfam" id="PF02781">
    <property type="entry name" value="G6PD_C"/>
    <property type="match status" value="1"/>
</dbReference>
<evidence type="ECO:0000256" key="6">
    <source>
        <dbReference type="ARBA" id="ARBA00022857"/>
    </source>
</evidence>
<dbReference type="PIRSF" id="PIRSF000110">
    <property type="entry name" value="G6PD"/>
    <property type="match status" value="1"/>
</dbReference>
<proteinExistence type="inferred from homology"/>
<evidence type="ECO:0000256" key="10">
    <source>
        <dbReference type="SAM" id="MobiDB-lite"/>
    </source>
</evidence>
<dbReference type="STRING" id="578462.A0A0L0SME7"/>
<keyword evidence="7 9" id="KW-0560">Oxidoreductase</keyword>
<feature type="region of interest" description="Disordered" evidence="10">
    <location>
        <begin position="517"/>
        <end position="539"/>
    </location>
</feature>
<dbReference type="AlphaFoldDB" id="A0A0L0SME7"/>
<evidence type="ECO:0000256" key="5">
    <source>
        <dbReference type="ARBA" id="ARBA00022526"/>
    </source>
</evidence>
<evidence type="ECO:0000313" key="14">
    <source>
        <dbReference type="Proteomes" id="UP000054350"/>
    </source>
</evidence>
<evidence type="ECO:0000256" key="1">
    <source>
        <dbReference type="ARBA" id="ARBA00004937"/>
    </source>
</evidence>
<feature type="domain" description="Glucose-6-phosphate dehydrogenase NAD-binding" evidence="11">
    <location>
        <begin position="34"/>
        <end position="218"/>
    </location>
</feature>
<feature type="compositionally biased region" description="Low complexity" evidence="10">
    <location>
        <begin position="520"/>
        <end position="539"/>
    </location>
</feature>
<evidence type="ECO:0000256" key="4">
    <source>
        <dbReference type="ARBA" id="ARBA00020444"/>
    </source>
</evidence>
<dbReference type="Pfam" id="PF00479">
    <property type="entry name" value="G6PD_N"/>
    <property type="match status" value="1"/>
</dbReference>
<keyword evidence="5 9" id="KW-0313">Glucose metabolism</keyword>
<feature type="domain" description="Glucose-6-phosphate dehydrogenase C-terminal" evidence="12">
    <location>
        <begin position="221"/>
        <end position="506"/>
    </location>
</feature>
<dbReference type="OrthoDB" id="60984at2759"/>
<dbReference type="UniPathway" id="UPA00115">
    <property type="reaction ID" value="UER00408"/>
</dbReference>
<dbReference type="PANTHER" id="PTHR23429">
    <property type="entry name" value="GLUCOSE-6-PHOSPHATE 1-DEHYDROGENASE G6PD"/>
    <property type="match status" value="1"/>
</dbReference>
<dbReference type="InterPro" id="IPR036291">
    <property type="entry name" value="NAD(P)-bd_dom_sf"/>
</dbReference>
<comment type="function">
    <text evidence="9">Catalyzes the rate-limiting step of the oxidative pentose-phosphate pathway, which represents a route for the dissimilation of carbohydrates besides glycolysis.</text>
</comment>
<dbReference type="OMA" id="ERAGYYE"/>
<reference evidence="13 14" key="1">
    <citation type="submission" date="2009-11" db="EMBL/GenBank/DDBJ databases">
        <title>Annotation of Allomyces macrogynus ATCC 38327.</title>
        <authorList>
            <consortium name="The Broad Institute Genome Sequencing Platform"/>
            <person name="Russ C."/>
            <person name="Cuomo C."/>
            <person name="Burger G."/>
            <person name="Gray M.W."/>
            <person name="Holland P.W.H."/>
            <person name="King N."/>
            <person name="Lang F.B.F."/>
            <person name="Roger A.J."/>
            <person name="Ruiz-Trillo I."/>
            <person name="Young S.K."/>
            <person name="Zeng Q."/>
            <person name="Gargeya S."/>
            <person name="Fitzgerald M."/>
            <person name="Haas B."/>
            <person name="Abouelleil A."/>
            <person name="Alvarado L."/>
            <person name="Arachchi H.M."/>
            <person name="Berlin A."/>
            <person name="Chapman S.B."/>
            <person name="Gearin G."/>
            <person name="Goldberg J."/>
            <person name="Griggs A."/>
            <person name="Gujja S."/>
            <person name="Hansen M."/>
            <person name="Heiman D."/>
            <person name="Howarth C."/>
            <person name="Larimer J."/>
            <person name="Lui A."/>
            <person name="MacDonald P.J.P."/>
            <person name="McCowen C."/>
            <person name="Montmayeur A."/>
            <person name="Murphy C."/>
            <person name="Neiman D."/>
            <person name="Pearson M."/>
            <person name="Priest M."/>
            <person name="Roberts A."/>
            <person name="Saif S."/>
            <person name="Shea T."/>
            <person name="Sisk P."/>
            <person name="Stolte C."/>
            <person name="Sykes S."/>
            <person name="Wortman J."/>
            <person name="Nusbaum C."/>
            <person name="Birren B."/>
        </authorList>
    </citation>
    <scope>NUCLEOTIDE SEQUENCE [LARGE SCALE GENOMIC DNA]</scope>
    <source>
        <strain evidence="13 14">ATCC 38327</strain>
    </source>
</reference>
<gene>
    <name evidence="13" type="ORF">AMAG_08660</name>
</gene>
<evidence type="ECO:0000256" key="9">
    <source>
        <dbReference type="RuleBase" id="RU362120"/>
    </source>
</evidence>
<accession>A0A0L0SME7</accession>
<organism evidence="13 14">
    <name type="scientific">Allomyces macrogynus (strain ATCC 38327)</name>
    <name type="common">Allomyces javanicus var. macrogynus</name>
    <dbReference type="NCBI Taxonomy" id="578462"/>
    <lineage>
        <taxon>Eukaryota</taxon>
        <taxon>Fungi</taxon>
        <taxon>Fungi incertae sedis</taxon>
        <taxon>Blastocladiomycota</taxon>
        <taxon>Blastocladiomycetes</taxon>
        <taxon>Blastocladiales</taxon>
        <taxon>Blastocladiaceae</taxon>
        <taxon>Allomyces</taxon>
    </lineage>
</organism>
<dbReference type="SUPFAM" id="SSF55347">
    <property type="entry name" value="Glyceraldehyde-3-phosphate dehydrogenase-like, C-terminal domain"/>
    <property type="match status" value="1"/>
</dbReference>
<dbReference type="InterPro" id="IPR022674">
    <property type="entry name" value="G6P_DH_NAD-bd"/>
</dbReference>
<comment type="catalytic activity">
    <reaction evidence="9">
        <text>D-glucose 6-phosphate + NADP(+) = 6-phospho-D-glucono-1,5-lactone + NADPH + H(+)</text>
        <dbReference type="Rhea" id="RHEA:15841"/>
        <dbReference type="ChEBI" id="CHEBI:15378"/>
        <dbReference type="ChEBI" id="CHEBI:57783"/>
        <dbReference type="ChEBI" id="CHEBI:57955"/>
        <dbReference type="ChEBI" id="CHEBI:58349"/>
        <dbReference type="ChEBI" id="CHEBI:61548"/>
        <dbReference type="EC" id="1.1.1.49"/>
    </reaction>
</comment>
<comment type="pathway">
    <text evidence="1 9">Carbohydrate degradation; pentose phosphate pathway; D-ribulose 5-phosphate from D-glucose 6-phosphate (oxidative stage): step 1/3.</text>
</comment>
<name>A0A0L0SME7_ALLM3</name>
<evidence type="ECO:0000259" key="11">
    <source>
        <dbReference type="Pfam" id="PF00479"/>
    </source>
</evidence>
<evidence type="ECO:0000259" key="12">
    <source>
        <dbReference type="Pfam" id="PF02781"/>
    </source>
</evidence>
<dbReference type="Proteomes" id="UP000054350">
    <property type="component" value="Unassembled WGS sequence"/>
</dbReference>
<dbReference type="InterPro" id="IPR001282">
    <property type="entry name" value="G6P_DH"/>
</dbReference>
<dbReference type="GO" id="GO:0006006">
    <property type="term" value="P:glucose metabolic process"/>
    <property type="evidence" value="ECO:0007669"/>
    <property type="project" value="UniProtKB-KW"/>
</dbReference>
<dbReference type="InterPro" id="IPR019796">
    <property type="entry name" value="G6P_DH_AS"/>
</dbReference>
<keyword evidence="8 9" id="KW-0119">Carbohydrate metabolism</keyword>
<evidence type="ECO:0000313" key="13">
    <source>
        <dbReference type="EMBL" id="KNE63550.1"/>
    </source>
</evidence>
<dbReference type="Gene3D" id="3.30.360.10">
    <property type="entry name" value="Dihydrodipicolinate Reductase, domain 2"/>
    <property type="match status" value="1"/>
</dbReference>
<dbReference type="NCBIfam" id="TIGR00871">
    <property type="entry name" value="zwf"/>
    <property type="match status" value="1"/>
</dbReference>
<dbReference type="VEuPathDB" id="FungiDB:AMAG_08660"/>
<dbReference type="GO" id="GO:0005829">
    <property type="term" value="C:cytosol"/>
    <property type="evidence" value="ECO:0007669"/>
    <property type="project" value="TreeGrafter"/>
</dbReference>
<dbReference type="EMBL" id="GG745342">
    <property type="protein sequence ID" value="KNE63550.1"/>
    <property type="molecule type" value="Genomic_DNA"/>
</dbReference>
<dbReference type="GO" id="GO:0009051">
    <property type="term" value="P:pentose-phosphate shunt, oxidative branch"/>
    <property type="evidence" value="ECO:0007669"/>
    <property type="project" value="TreeGrafter"/>
</dbReference>
<dbReference type="GO" id="GO:0004345">
    <property type="term" value="F:glucose-6-phosphate dehydrogenase activity"/>
    <property type="evidence" value="ECO:0007669"/>
    <property type="project" value="UniProtKB-EC"/>
</dbReference>
<dbReference type="InterPro" id="IPR022675">
    <property type="entry name" value="G6P_DH_C"/>
</dbReference>
<evidence type="ECO:0000256" key="8">
    <source>
        <dbReference type="ARBA" id="ARBA00023277"/>
    </source>
</evidence>
<keyword evidence="6 9" id="KW-0521">NADP</keyword>
<dbReference type="HAMAP" id="MF_00966">
    <property type="entry name" value="G6PD"/>
    <property type="match status" value="1"/>
</dbReference>
<dbReference type="eggNOG" id="KOG0563">
    <property type="taxonomic scope" value="Eukaryota"/>
</dbReference>
<dbReference type="SUPFAM" id="SSF51735">
    <property type="entry name" value="NAD(P)-binding Rossmann-fold domains"/>
    <property type="match status" value="1"/>
</dbReference>
<dbReference type="FunFam" id="3.30.360.10:FF:000018">
    <property type="entry name" value="Glucose-6-phosphate 1-dehydrogenase"/>
    <property type="match status" value="1"/>
</dbReference>
<evidence type="ECO:0000256" key="3">
    <source>
        <dbReference type="ARBA" id="ARBA00013019"/>
    </source>
</evidence>